<dbReference type="AlphaFoldDB" id="A0A2S7MXZ3"/>
<dbReference type="Pfam" id="PF08812">
    <property type="entry name" value="YtxC"/>
    <property type="match status" value="1"/>
</dbReference>
<name>A0A2S7MXZ3_9BACI</name>
<keyword evidence="2" id="KW-1185">Reference proteome</keyword>
<dbReference type="OrthoDB" id="2986513at2"/>
<dbReference type="EMBL" id="PKOZ01000008">
    <property type="protein sequence ID" value="PQD94671.1"/>
    <property type="molecule type" value="Genomic_DNA"/>
</dbReference>
<organism evidence="1 2">
    <name type="scientific">Pradoshia eiseniae</name>
    <dbReference type="NCBI Taxonomy" id="2064768"/>
    <lineage>
        <taxon>Bacteria</taxon>
        <taxon>Bacillati</taxon>
        <taxon>Bacillota</taxon>
        <taxon>Bacilli</taxon>
        <taxon>Bacillales</taxon>
        <taxon>Bacillaceae</taxon>
        <taxon>Pradoshia</taxon>
    </lineage>
</organism>
<comment type="caution">
    <text evidence="1">The sequence shown here is derived from an EMBL/GenBank/DDBJ whole genome shotgun (WGS) entry which is preliminary data.</text>
</comment>
<evidence type="ECO:0008006" key="3">
    <source>
        <dbReference type="Google" id="ProtNLM"/>
    </source>
</evidence>
<proteinExistence type="predicted"/>
<evidence type="ECO:0000313" key="2">
    <source>
        <dbReference type="Proteomes" id="UP000239663"/>
    </source>
</evidence>
<reference evidence="1 2" key="1">
    <citation type="submission" date="2017-12" db="EMBL/GenBank/DDBJ databases">
        <title>Taxonomic description and draft genome of Pradoshia cofamensis Gen. nov., sp. nov., a thermotolerant bacillale isolated from anterior gut of earthworm Eisenia fetida.</title>
        <authorList>
            <person name="Saha T."/>
            <person name="Chakraborty R."/>
        </authorList>
    </citation>
    <scope>NUCLEOTIDE SEQUENCE [LARGE SCALE GENOMIC DNA]</scope>
    <source>
        <strain evidence="1 2">EAG3</strain>
    </source>
</reference>
<accession>A0A2S7MXZ3</accession>
<protein>
    <recommendedName>
        <fullName evidence="3">Sporulation protein YtxC</fullName>
    </recommendedName>
</protein>
<evidence type="ECO:0000313" key="1">
    <source>
        <dbReference type="EMBL" id="PQD94671.1"/>
    </source>
</evidence>
<gene>
    <name evidence="1" type="ORF">CYL18_13500</name>
</gene>
<sequence>MLTVHFDSREEQACWHVRMQNSHPIIQQAVCPAENDGQKFISFRLEPNRDQAACLALIEFLYSFFSSYHLEKKIREIIQNRYLFQDEDEVEHIAEMAMLMWEGEVVYHGANDLPEKLRNRVSGLFKEIVSEQVPFSFQSLWSFRMRAIQDEFVSLVGIAIDEYKLEQDYQEFIFLLRGLLEVRRPLLEEVHLVYKDEFFFYNQHFQLISKRNLANAIDRKLMAENPMFVDSNTIAPLVSMAPRKIFIYAEDEEIRIIRTLKKIFEERIIIAHPNHFADRLNGGETR</sequence>
<dbReference type="Proteomes" id="UP000239663">
    <property type="component" value="Unassembled WGS sequence"/>
</dbReference>
<dbReference type="InterPro" id="IPR014199">
    <property type="entry name" value="Spore_YtxC"/>
</dbReference>